<gene>
    <name evidence="2" type="primary">pyrP_15</name>
    <name evidence="2" type="ORF">SDC9_172488</name>
</gene>
<evidence type="ECO:0000256" key="1">
    <source>
        <dbReference type="SAM" id="Phobius"/>
    </source>
</evidence>
<feature type="transmembrane region" description="Helical" evidence="1">
    <location>
        <begin position="21"/>
        <end position="39"/>
    </location>
</feature>
<proteinExistence type="predicted"/>
<comment type="caution">
    <text evidence="2">The sequence shown here is derived from an EMBL/GenBank/DDBJ whole genome shotgun (WGS) entry which is preliminary data.</text>
</comment>
<evidence type="ECO:0000313" key="2">
    <source>
        <dbReference type="EMBL" id="MPN25081.1"/>
    </source>
</evidence>
<keyword evidence="1" id="KW-0812">Transmembrane</keyword>
<name>A0A645GDT9_9ZZZZ</name>
<dbReference type="EMBL" id="VSSQ01074133">
    <property type="protein sequence ID" value="MPN25081.1"/>
    <property type="molecule type" value="Genomic_DNA"/>
</dbReference>
<sequence>MIASVGLRTLVENHVDFTKNRNLCIAAVMLVLAIGGATIGGSDFSFSGIGLGIISGIILNICLPEKKADSGLIAHSVNKDEIISEKK</sequence>
<keyword evidence="1" id="KW-1133">Transmembrane helix</keyword>
<feature type="transmembrane region" description="Helical" evidence="1">
    <location>
        <begin position="45"/>
        <end position="63"/>
    </location>
</feature>
<dbReference type="AlphaFoldDB" id="A0A645GDT9"/>
<protein>
    <submittedName>
        <fullName evidence="2">Uracil permease</fullName>
    </submittedName>
</protein>
<reference evidence="2" key="1">
    <citation type="submission" date="2019-08" db="EMBL/GenBank/DDBJ databases">
        <authorList>
            <person name="Kucharzyk K."/>
            <person name="Murdoch R.W."/>
            <person name="Higgins S."/>
            <person name="Loffler F."/>
        </authorList>
    </citation>
    <scope>NUCLEOTIDE SEQUENCE</scope>
</reference>
<accession>A0A645GDT9</accession>
<keyword evidence="1" id="KW-0472">Membrane</keyword>
<organism evidence="2">
    <name type="scientific">bioreactor metagenome</name>
    <dbReference type="NCBI Taxonomy" id="1076179"/>
    <lineage>
        <taxon>unclassified sequences</taxon>
        <taxon>metagenomes</taxon>
        <taxon>ecological metagenomes</taxon>
    </lineage>
</organism>